<sequence>MKILIMMMKVDVGMFYYWLHQKEIDIEKLTATEWLEKINEFYKNYKDTEEALKLLRNKEYPQ</sequence>
<organism evidence="1">
    <name type="scientific">marine sediment metagenome</name>
    <dbReference type="NCBI Taxonomy" id="412755"/>
    <lineage>
        <taxon>unclassified sequences</taxon>
        <taxon>metagenomes</taxon>
        <taxon>ecological metagenomes</taxon>
    </lineage>
</organism>
<dbReference type="EMBL" id="LAZR01004376">
    <property type="protein sequence ID" value="KKN09176.1"/>
    <property type="molecule type" value="Genomic_DNA"/>
</dbReference>
<gene>
    <name evidence="1" type="ORF">LCGC14_1049270</name>
</gene>
<proteinExistence type="predicted"/>
<name>A0A0F9Q7E3_9ZZZZ</name>
<accession>A0A0F9Q7E3</accession>
<dbReference type="AlphaFoldDB" id="A0A0F9Q7E3"/>
<evidence type="ECO:0000313" key="1">
    <source>
        <dbReference type="EMBL" id="KKN09176.1"/>
    </source>
</evidence>
<reference evidence="1" key="1">
    <citation type="journal article" date="2015" name="Nature">
        <title>Complex archaea that bridge the gap between prokaryotes and eukaryotes.</title>
        <authorList>
            <person name="Spang A."/>
            <person name="Saw J.H."/>
            <person name="Jorgensen S.L."/>
            <person name="Zaremba-Niedzwiedzka K."/>
            <person name="Martijn J."/>
            <person name="Lind A.E."/>
            <person name="van Eijk R."/>
            <person name="Schleper C."/>
            <person name="Guy L."/>
            <person name="Ettema T.J."/>
        </authorList>
    </citation>
    <scope>NUCLEOTIDE SEQUENCE</scope>
</reference>
<comment type="caution">
    <text evidence="1">The sequence shown here is derived from an EMBL/GenBank/DDBJ whole genome shotgun (WGS) entry which is preliminary data.</text>
</comment>
<protein>
    <submittedName>
        <fullName evidence="1">Uncharacterized protein</fullName>
    </submittedName>
</protein>